<dbReference type="Gene3D" id="2.60.40.1930">
    <property type="match status" value="1"/>
</dbReference>
<protein>
    <recommendedName>
        <fullName evidence="3">TonB-dependent receptor plug domain-containing protein</fullName>
    </recommendedName>
</protein>
<sequence>MMRKLIFILVLGMVNEFNSQIKVEEALKTFKEKYPQEKIHLLFDKKNYLTGENIWFKAIVFEGYNPSTISTNLFVELYDQNKTQITKTFVPLLNGKGGGSISLPETLKENVYYIRAYTTWMTNFSEDFQLIRPIEVYNPSSPEKLVKDSLSAWHAEAYPESGTFIEGIPTKFAVRLRSKGFTPSKWSGYVVDTEKPDTKMISFDGFDENVGAFELTPQNGKKYRVIVFDSNGAKQSIDLPDVAVSGVHLQVKSNSEAVAFTLTGKNLSASQGYKIIGTMDNQLVYKAIAAKISGQTLSIPADRLVNGILQISIFDDHENLLVQRLCFVQHELLKIKKPELQSLSLSESPRASNSFSITKDDSESDYSVLVMDGNAQSSEDDNNLLSTLWLTGDIKSNISSPARYFDKNSNGEALDALLISEKWKRFDWKMLTLGNFPMIKNKPENYISYKGKVSVLGNPAPNADLNLVFSTTDKSPSTAFHQVKTDDKGFFSLNGLVFEDVLKVSYQLNSEQKIPKEQVQVIFQPNFDFIPYKGNMPESRYLLTKRDANEKLPDEIAGYVTNKNIQKTLREKVTDIEEVKLTGQKKNLTKTLNATLSSSLFRSGNEVVFDFVNDNNNVASVNILQWLQGRVAGLDIQSQGGNYVPMLRGSRVGIYVDEMPADAGYISSISVADIAMVKVIKGYFAGGFGGGNGAIAIYTRRGGMTGSANSNQPSMLKKISLKGYPKDTPFINPDYSNEEFRKIPKDARSVLYWNPFLEIQREPAKVQFYNNDEARNYRIIIMGYDKNSYMPVYYNEVVK</sequence>
<dbReference type="Proteomes" id="UP000036261">
    <property type="component" value="Unassembled WGS sequence"/>
</dbReference>
<dbReference type="SUPFAM" id="SSF56935">
    <property type="entry name" value="Porins"/>
    <property type="match status" value="1"/>
</dbReference>
<dbReference type="EMBL" id="LFND01000002">
    <property type="protein sequence ID" value="KMQ65422.1"/>
    <property type="molecule type" value="Genomic_DNA"/>
</dbReference>
<keyword evidence="2" id="KW-1185">Reference proteome</keyword>
<organism evidence="1 2">
    <name type="scientific">Chryseobacterium angstadtii</name>
    <dbReference type="NCBI Taxonomy" id="558151"/>
    <lineage>
        <taxon>Bacteria</taxon>
        <taxon>Pseudomonadati</taxon>
        <taxon>Bacteroidota</taxon>
        <taxon>Flavobacteriia</taxon>
        <taxon>Flavobacteriales</taxon>
        <taxon>Weeksellaceae</taxon>
        <taxon>Chryseobacterium group</taxon>
        <taxon>Chryseobacterium</taxon>
    </lineage>
</organism>
<dbReference type="AlphaFoldDB" id="A0A0J7IH45"/>
<name>A0A0J7IH45_9FLAO</name>
<dbReference type="STRING" id="558151.ACM46_05865"/>
<dbReference type="InterPro" id="IPR037066">
    <property type="entry name" value="Plug_dom_sf"/>
</dbReference>
<evidence type="ECO:0000313" key="2">
    <source>
        <dbReference type="Proteomes" id="UP000036261"/>
    </source>
</evidence>
<evidence type="ECO:0008006" key="3">
    <source>
        <dbReference type="Google" id="ProtNLM"/>
    </source>
</evidence>
<proteinExistence type="predicted"/>
<dbReference type="Gene3D" id="2.170.130.10">
    <property type="entry name" value="TonB-dependent receptor, plug domain"/>
    <property type="match status" value="1"/>
</dbReference>
<dbReference type="RefSeq" id="WP_117614422.1">
    <property type="nucleotide sequence ID" value="NZ_LFND01000002.1"/>
</dbReference>
<evidence type="ECO:0000313" key="1">
    <source>
        <dbReference type="EMBL" id="KMQ65422.1"/>
    </source>
</evidence>
<accession>A0A0J7IH45</accession>
<dbReference type="OrthoDB" id="679547at2"/>
<gene>
    <name evidence="1" type="ORF">ACM46_05865</name>
</gene>
<reference evidence="1 2" key="1">
    <citation type="journal article" date="2013" name="Int. J. Syst. Evol. Microbiol.">
        <title>Chryseobacterium angstadtii sp. nov., isolated from a newt tank.</title>
        <authorList>
            <person name="Kirk K.E."/>
            <person name="Hoffman J.A."/>
            <person name="Smith K.A."/>
            <person name="Strahan B.L."/>
            <person name="Failor K.C."/>
            <person name="Krebs J.E."/>
            <person name="Gale A.N."/>
            <person name="Do T.D."/>
            <person name="Sontag T.C."/>
            <person name="Batties A.M."/>
            <person name="Mistiszyn K."/>
            <person name="Newman J.D."/>
        </authorList>
    </citation>
    <scope>NUCLEOTIDE SEQUENCE [LARGE SCALE GENOMIC DNA]</scope>
    <source>
        <strain evidence="1 2">KM</strain>
    </source>
</reference>
<dbReference type="PATRIC" id="fig|558151.6.peg.1227"/>
<comment type="caution">
    <text evidence="1">The sequence shown here is derived from an EMBL/GenBank/DDBJ whole genome shotgun (WGS) entry which is preliminary data.</text>
</comment>